<keyword evidence="4" id="KW-0378">Hydrolase</keyword>
<dbReference type="EMBL" id="JAPAAF010000027">
    <property type="protein sequence ID" value="MCW0484001.1"/>
    <property type="molecule type" value="Genomic_DNA"/>
</dbReference>
<feature type="active site" description="Proton donor/acceptor" evidence="7">
    <location>
        <position position="193"/>
    </location>
</feature>
<dbReference type="AlphaFoldDB" id="A0AA41Y9D5"/>
<keyword evidence="5" id="KW-0720">Serine protease</keyword>
<gene>
    <name evidence="10" type="primary">sppA</name>
    <name evidence="10" type="ORF">N2K84_14755</name>
</gene>
<dbReference type="PIRSF" id="PIRSF001217">
    <property type="entry name" value="Protease_4_SppA"/>
    <property type="match status" value="1"/>
</dbReference>
<evidence type="ECO:0000313" key="10">
    <source>
        <dbReference type="EMBL" id="MCW0484001.1"/>
    </source>
</evidence>
<dbReference type="InterPro" id="IPR002142">
    <property type="entry name" value="Peptidase_S49"/>
</dbReference>
<dbReference type="GO" id="GO:0006465">
    <property type="term" value="P:signal peptide processing"/>
    <property type="evidence" value="ECO:0007669"/>
    <property type="project" value="InterPro"/>
</dbReference>
<reference evidence="10" key="1">
    <citation type="submission" date="2022-10" db="EMBL/GenBank/DDBJ databases">
        <title>Gaoshiqiia sediminis gen. nov., sp. nov., isolated from coastal sediment.</title>
        <authorList>
            <person name="Yu W.X."/>
            <person name="Mu D.S."/>
            <person name="Du J.Z."/>
            <person name="Liang Y.Q."/>
        </authorList>
    </citation>
    <scope>NUCLEOTIDE SEQUENCE</scope>
    <source>
        <strain evidence="10">A06</strain>
    </source>
</reference>
<dbReference type="Pfam" id="PF01343">
    <property type="entry name" value="Peptidase_S49"/>
    <property type="match status" value="2"/>
</dbReference>
<dbReference type="Proteomes" id="UP001163821">
    <property type="component" value="Unassembled WGS sequence"/>
</dbReference>
<evidence type="ECO:0000256" key="1">
    <source>
        <dbReference type="ARBA" id="ARBA00004370"/>
    </source>
</evidence>
<sequence length="591" mass="65434">MKDFLKFTLASVIGVLLAGFVGMLLLIVTFSAILSLSEQPVDVKDKTLLMLKLDHKIVERSDKNPLNDLELPGISGPRQTGLDDILACIEKAKTDDRIRGIYLNPSEIDAGLATLEEIRHALADFKESGKFVYAYGEAWSQKAFYLVSVADKVVLNPKGMIDFKGLSAQRSFFKKALEKVGVEVQVIRHGKFKAAVEPFMLEKMSPENRLQTETYMGSIWNQLLADISASRQLSIDELNDLADGVTTFQRADYLMAQGLVDTLLYKDEVINDLKELTSIRENSDLRVIDVKKYAQAPVKTDGKGLARDKIAVIYANGDIGMGTDGSGTGIDPEEISRTIREARRDSSIKAIVLRINSPGGSAYGSEVIWREVKLAAETKPVIASMSDVAASGGYYIAAAAHTIMADRTTITGSIGIFGLIPNAGELLNDKLGITQDVVNTNEHSDILSLTRKLTDFELELLQNYIEDGYDTFIGRVAEGRKMTKEEVDAIGQGRVWSAENALDNRLIDLYGGVNDAIKLAADMSETERYRVIQLPKIKDPLEEWLKELSGTARMRLLKSELGDHYPIYKQLKSLTRTRGILTRLPYDIQIN</sequence>
<comment type="subcellular location">
    <subcellularLocation>
        <location evidence="1">Membrane</location>
    </subcellularLocation>
</comment>
<comment type="caution">
    <text evidence="10">The sequence shown here is derived from an EMBL/GenBank/DDBJ whole genome shotgun (WGS) entry which is preliminary data.</text>
</comment>
<dbReference type="PANTHER" id="PTHR33209">
    <property type="entry name" value="PROTEASE 4"/>
    <property type="match status" value="1"/>
</dbReference>
<keyword evidence="6 8" id="KW-0472">Membrane</keyword>
<name>A0AA41Y9D5_9BACT</name>
<dbReference type="Gene3D" id="6.20.330.10">
    <property type="match status" value="1"/>
</dbReference>
<evidence type="ECO:0000256" key="6">
    <source>
        <dbReference type="ARBA" id="ARBA00023136"/>
    </source>
</evidence>
<dbReference type="CDD" id="cd07018">
    <property type="entry name" value="S49_SppA_67K_type"/>
    <property type="match status" value="1"/>
</dbReference>
<evidence type="ECO:0000256" key="7">
    <source>
        <dbReference type="PIRSR" id="PIRSR001217-1"/>
    </source>
</evidence>
<dbReference type="NCBIfam" id="TIGR00705">
    <property type="entry name" value="SppA_67K"/>
    <property type="match status" value="1"/>
</dbReference>
<comment type="similarity">
    <text evidence="2">Belongs to the peptidase S49 family.</text>
</comment>
<keyword evidence="8" id="KW-0812">Transmembrane</keyword>
<evidence type="ECO:0000313" key="11">
    <source>
        <dbReference type="Proteomes" id="UP001163821"/>
    </source>
</evidence>
<keyword evidence="3" id="KW-0645">Protease</keyword>
<proteinExistence type="inferred from homology"/>
<dbReference type="InterPro" id="IPR029045">
    <property type="entry name" value="ClpP/crotonase-like_dom_sf"/>
</dbReference>
<dbReference type="SUPFAM" id="SSF52096">
    <property type="entry name" value="ClpP/crotonase"/>
    <property type="match status" value="2"/>
</dbReference>
<evidence type="ECO:0000256" key="2">
    <source>
        <dbReference type="ARBA" id="ARBA00008683"/>
    </source>
</evidence>
<evidence type="ECO:0000256" key="3">
    <source>
        <dbReference type="ARBA" id="ARBA00022670"/>
    </source>
</evidence>
<feature type="transmembrane region" description="Helical" evidence="8">
    <location>
        <begin position="7"/>
        <end position="34"/>
    </location>
</feature>
<dbReference type="Gene3D" id="3.90.226.10">
    <property type="entry name" value="2-enoyl-CoA Hydratase, Chain A, domain 1"/>
    <property type="match status" value="3"/>
</dbReference>
<dbReference type="GO" id="GO:0008236">
    <property type="term" value="F:serine-type peptidase activity"/>
    <property type="evidence" value="ECO:0007669"/>
    <property type="project" value="UniProtKB-KW"/>
</dbReference>
<protein>
    <submittedName>
        <fullName evidence="10">Signal peptide peptidase SppA</fullName>
    </submittedName>
</protein>
<dbReference type="InterPro" id="IPR047217">
    <property type="entry name" value="S49_SppA_67K_type_N"/>
</dbReference>
<feature type="domain" description="Peptidase S49" evidence="9">
    <location>
        <begin position="376"/>
        <end position="523"/>
    </location>
</feature>
<keyword evidence="11" id="KW-1185">Reference proteome</keyword>
<dbReference type="NCBIfam" id="TIGR00706">
    <property type="entry name" value="SppA_dom"/>
    <property type="match status" value="1"/>
</dbReference>
<evidence type="ECO:0000256" key="8">
    <source>
        <dbReference type="SAM" id="Phobius"/>
    </source>
</evidence>
<dbReference type="InterPro" id="IPR004634">
    <property type="entry name" value="Pept_S49_pIV"/>
</dbReference>
<feature type="active site" description="Nucleophile" evidence="7">
    <location>
        <position position="391"/>
    </location>
</feature>
<dbReference type="RefSeq" id="WP_282592593.1">
    <property type="nucleotide sequence ID" value="NZ_JAPAAF010000027.1"/>
</dbReference>
<dbReference type="GO" id="GO:0016020">
    <property type="term" value="C:membrane"/>
    <property type="evidence" value="ECO:0007669"/>
    <property type="project" value="UniProtKB-SubCell"/>
</dbReference>
<evidence type="ECO:0000256" key="5">
    <source>
        <dbReference type="ARBA" id="ARBA00022825"/>
    </source>
</evidence>
<keyword evidence="8" id="KW-1133">Transmembrane helix</keyword>
<dbReference type="PANTHER" id="PTHR33209:SF1">
    <property type="entry name" value="PEPTIDASE S49 DOMAIN-CONTAINING PROTEIN"/>
    <property type="match status" value="1"/>
</dbReference>
<evidence type="ECO:0000259" key="9">
    <source>
        <dbReference type="Pfam" id="PF01343"/>
    </source>
</evidence>
<dbReference type="InterPro" id="IPR047272">
    <property type="entry name" value="S49_SppA_C"/>
</dbReference>
<dbReference type="InterPro" id="IPR004635">
    <property type="entry name" value="Pept_S49_SppA"/>
</dbReference>
<dbReference type="CDD" id="cd07023">
    <property type="entry name" value="S49_Sppa_N_C"/>
    <property type="match status" value="1"/>
</dbReference>
<organism evidence="10 11">
    <name type="scientific">Gaoshiqia sediminis</name>
    <dbReference type="NCBI Taxonomy" id="2986998"/>
    <lineage>
        <taxon>Bacteria</taxon>
        <taxon>Pseudomonadati</taxon>
        <taxon>Bacteroidota</taxon>
        <taxon>Bacteroidia</taxon>
        <taxon>Marinilabiliales</taxon>
        <taxon>Prolixibacteraceae</taxon>
        <taxon>Gaoshiqia</taxon>
    </lineage>
</organism>
<accession>A0AA41Y9D5</accession>
<evidence type="ECO:0000256" key="4">
    <source>
        <dbReference type="ARBA" id="ARBA00022801"/>
    </source>
</evidence>
<feature type="domain" description="Peptidase S49" evidence="9">
    <location>
        <begin position="125"/>
        <end position="278"/>
    </location>
</feature>